<feature type="domain" description="VOC" evidence="1">
    <location>
        <begin position="5"/>
        <end position="130"/>
    </location>
</feature>
<organism evidence="2 3">
    <name type="scientific">Camelimonas lactis</name>
    <dbReference type="NCBI Taxonomy" id="659006"/>
    <lineage>
        <taxon>Bacteria</taxon>
        <taxon>Pseudomonadati</taxon>
        <taxon>Pseudomonadota</taxon>
        <taxon>Alphaproteobacteria</taxon>
        <taxon>Hyphomicrobiales</taxon>
        <taxon>Chelatococcaceae</taxon>
        <taxon>Camelimonas</taxon>
    </lineage>
</organism>
<feature type="domain" description="VOC" evidence="1">
    <location>
        <begin position="155"/>
        <end position="275"/>
    </location>
</feature>
<dbReference type="SUPFAM" id="SSF54593">
    <property type="entry name" value="Glyoxalase/Bleomycin resistance protein/Dihydroxybiphenyl dioxygenase"/>
    <property type="match status" value="1"/>
</dbReference>
<keyword evidence="3" id="KW-1185">Reference proteome</keyword>
<accession>A0A4R2GVS6</accession>
<sequence>MTFNGIHHVTAFAGDAARNRSFYADVLGLRLVKRTVNFDDPGTWHLYFGDNAGAPGSLITFFPWPHATKGRAGVGDVLRTTFRVPAGSIGFWAHRFLEKGVRHDGVARRFGDSVIDFEDPDGTLLSLVAFGDAPAPAGEADAAGEAIPPAHAITGIDGVTLLLREAGPTAAILTSVFGFQESGREGAVTRLALGDGAGRSVVDLHVAGNFPGGHLGRGSVHHVAFRAADDAGQAELAARLVRDHGLRPTEQRDRQYFRSIYFREPGGVLFEIATDDPGFAVDEPQAHLGEQLKLPPQYEAHRAQIEAALPPLED</sequence>
<dbReference type="InterPro" id="IPR052537">
    <property type="entry name" value="Extradiol_RC_dioxygenase"/>
</dbReference>
<dbReference type="CDD" id="cd08347">
    <property type="entry name" value="PcpA_C_like"/>
    <property type="match status" value="1"/>
</dbReference>
<comment type="caution">
    <text evidence="2">The sequence shown here is derived from an EMBL/GenBank/DDBJ whole genome shotgun (WGS) entry which is preliminary data.</text>
</comment>
<dbReference type="OrthoDB" id="9785698at2"/>
<dbReference type="InterPro" id="IPR037523">
    <property type="entry name" value="VOC_core"/>
</dbReference>
<proteinExistence type="predicted"/>
<reference evidence="2 3" key="1">
    <citation type="submission" date="2019-03" db="EMBL/GenBank/DDBJ databases">
        <title>Genomic Encyclopedia of Type Strains, Phase IV (KMG-IV): sequencing the most valuable type-strain genomes for metagenomic binning, comparative biology and taxonomic classification.</title>
        <authorList>
            <person name="Goeker M."/>
        </authorList>
    </citation>
    <scope>NUCLEOTIDE SEQUENCE [LARGE SCALE GENOMIC DNA]</scope>
    <source>
        <strain evidence="2 3">DSM 22958</strain>
    </source>
</reference>
<dbReference type="PANTHER" id="PTHR36110">
    <property type="entry name" value="RING-CLEAVING DIOXYGENASE MHQE-RELATED"/>
    <property type="match status" value="1"/>
</dbReference>
<dbReference type="EMBL" id="SLWL01000003">
    <property type="protein sequence ID" value="TCO14763.1"/>
    <property type="molecule type" value="Genomic_DNA"/>
</dbReference>
<dbReference type="PROSITE" id="PS51819">
    <property type="entry name" value="VOC"/>
    <property type="match status" value="2"/>
</dbReference>
<name>A0A4R2GVS6_9HYPH</name>
<evidence type="ECO:0000313" key="2">
    <source>
        <dbReference type="EMBL" id="TCO14763.1"/>
    </source>
</evidence>
<dbReference type="InterPro" id="IPR029068">
    <property type="entry name" value="Glyas_Bleomycin-R_OHBP_Dase"/>
</dbReference>
<protein>
    <submittedName>
        <fullName evidence="2">Glyoxalase family protein</fullName>
    </submittedName>
</protein>
<dbReference type="Gene3D" id="3.10.180.10">
    <property type="entry name" value="2,3-Dihydroxybiphenyl 1,2-Dioxygenase, domain 1"/>
    <property type="match status" value="2"/>
</dbReference>
<evidence type="ECO:0000313" key="3">
    <source>
        <dbReference type="Proteomes" id="UP000294881"/>
    </source>
</evidence>
<dbReference type="InterPro" id="IPR004360">
    <property type="entry name" value="Glyas_Fos-R_dOase_dom"/>
</dbReference>
<gene>
    <name evidence="2" type="ORF">EV666_103272</name>
</gene>
<dbReference type="Pfam" id="PF00903">
    <property type="entry name" value="Glyoxalase"/>
    <property type="match status" value="2"/>
</dbReference>
<dbReference type="AlphaFoldDB" id="A0A4R2GVS6"/>
<dbReference type="RefSeq" id="WP_132004481.1">
    <property type="nucleotide sequence ID" value="NZ_JBHUNN010000002.1"/>
</dbReference>
<evidence type="ECO:0000259" key="1">
    <source>
        <dbReference type="PROSITE" id="PS51819"/>
    </source>
</evidence>
<dbReference type="Proteomes" id="UP000294881">
    <property type="component" value="Unassembled WGS sequence"/>
</dbReference>
<dbReference type="PANTHER" id="PTHR36110:SF2">
    <property type="entry name" value="RING-CLEAVING DIOXYGENASE MHQE-RELATED"/>
    <property type="match status" value="1"/>
</dbReference>